<dbReference type="EMBL" id="LMWP01000035">
    <property type="protein sequence ID" value="KUN20292.1"/>
    <property type="molecule type" value="Genomic_DNA"/>
</dbReference>
<evidence type="ECO:0000313" key="6">
    <source>
        <dbReference type="Proteomes" id="UP000053398"/>
    </source>
</evidence>
<reference evidence="5 6" key="1">
    <citation type="submission" date="2015-10" db="EMBL/GenBank/DDBJ databases">
        <title>Draft genome sequence of Streptomyces corchorusii DSM 40340, type strain for the species Streptomyces corchorusii.</title>
        <authorList>
            <person name="Ruckert C."/>
            <person name="Winkler A."/>
            <person name="Kalinowski J."/>
            <person name="Kampfer P."/>
            <person name="Glaeser S."/>
        </authorList>
    </citation>
    <scope>NUCLEOTIDE SEQUENCE [LARGE SCALE GENOMIC DNA]</scope>
    <source>
        <strain evidence="5 6">DSM 40340</strain>
    </source>
</reference>
<sequence>MSADTDVNAVPAPASEGLVMGKDGMAALVDVLVRRGFTVIGPTARDGAIVLAELRSADDLPYGWGVELEAGRYRLRQRSDGAAFANAAGPQSWKSFLHPARVREWSADRVEGELVLTADQAAPPRYAFLGVRPCDLRAIAIQDRVLIGGAYRDPHYEGRRSGALLIVVECTEPGATCFCVSMGTGPAAGPGYDLVMTEVVDENGHRFWVRSGSEEGAEILAELPGRPADPETQETARAGVTAAADRMGRTMPEADLRELMAGTLDAPRWDDVAGRCLTCGNCTMVCPTCFCTTTEDVTDLTGDHAERWRLWDSCFDLDFSRLHGGPVRASSRSRYRQWMTHKLGTWYDQFGSSGCVGCGRCIVWCPVGIDITEEAAALHDWTQSGATAAEPKGG</sequence>
<dbReference type="PROSITE" id="PS00198">
    <property type="entry name" value="4FE4S_FER_1"/>
    <property type="match status" value="2"/>
</dbReference>
<keyword evidence="6" id="KW-1185">Reference proteome</keyword>
<dbReference type="Pfam" id="PF17179">
    <property type="entry name" value="Fer4_22"/>
    <property type="match status" value="1"/>
</dbReference>
<feature type="domain" description="4Fe-4S ferredoxin-type" evidence="4">
    <location>
        <begin position="265"/>
        <end position="296"/>
    </location>
</feature>
<name>A0A117QC62_STRCK</name>
<dbReference type="GO" id="GO:0046872">
    <property type="term" value="F:metal ion binding"/>
    <property type="evidence" value="ECO:0007669"/>
    <property type="project" value="UniProtKB-KW"/>
</dbReference>
<dbReference type="RefSeq" id="WP_059265146.1">
    <property type="nucleotide sequence ID" value="NZ_KQ948362.1"/>
</dbReference>
<dbReference type="InterPro" id="IPR017900">
    <property type="entry name" value="4Fe4S_Fe_S_CS"/>
</dbReference>
<comment type="caution">
    <text evidence="5">The sequence shown here is derived from an EMBL/GenBank/DDBJ whole genome shotgun (WGS) entry which is preliminary data.</text>
</comment>
<keyword evidence="3" id="KW-0411">Iron-sulfur</keyword>
<dbReference type="PANTHER" id="PTHR40447">
    <property type="entry name" value="ANAEROBIC SULFITE REDUCTASE SUBUNIT A"/>
    <property type="match status" value="1"/>
</dbReference>
<evidence type="ECO:0000256" key="2">
    <source>
        <dbReference type="ARBA" id="ARBA00023004"/>
    </source>
</evidence>
<dbReference type="PANTHER" id="PTHR40447:SF1">
    <property type="entry name" value="ANAEROBIC SULFITE REDUCTASE SUBUNIT A"/>
    <property type="match status" value="1"/>
</dbReference>
<dbReference type="Proteomes" id="UP000053398">
    <property type="component" value="Unassembled WGS sequence"/>
</dbReference>
<accession>A0A117QC62</accession>
<gene>
    <name evidence="5" type="ORF">AQJ11_29230</name>
</gene>
<evidence type="ECO:0000256" key="1">
    <source>
        <dbReference type="ARBA" id="ARBA00022723"/>
    </source>
</evidence>
<organism evidence="5 6">
    <name type="scientific">Streptomyces corchorusii</name>
    <name type="common">Streptomyces chibaensis</name>
    <dbReference type="NCBI Taxonomy" id="1903"/>
    <lineage>
        <taxon>Bacteria</taxon>
        <taxon>Bacillati</taxon>
        <taxon>Actinomycetota</taxon>
        <taxon>Actinomycetes</taxon>
        <taxon>Kitasatosporales</taxon>
        <taxon>Streptomycetaceae</taxon>
        <taxon>Streptomyces</taxon>
    </lineage>
</organism>
<dbReference type="GO" id="GO:0051536">
    <property type="term" value="F:iron-sulfur cluster binding"/>
    <property type="evidence" value="ECO:0007669"/>
    <property type="project" value="UniProtKB-KW"/>
</dbReference>
<dbReference type="InterPro" id="IPR017896">
    <property type="entry name" value="4Fe4S_Fe-S-bd"/>
</dbReference>
<proteinExistence type="predicted"/>
<dbReference type="AlphaFoldDB" id="A0A117QC62"/>
<dbReference type="SUPFAM" id="SSF46548">
    <property type="entry name" value="alpha-helical ferredoxin"/>
    <property type="match status" value="1"/>
</dbReference>
<keyword evidence="2" id="KW-0408">Iron</keyword>
<evidence type="ECO:0000313" key="5">
    <source>
        <dbReference type="EMBL" id="KUN20292.1"/>
    </source>
</evidence>
<feature type="domain" description="4Fe-4S ferredoxin-type" evidence="4">
    <location>
        <begin position="346"/>
        <end position="374"/>
    </location>
</feature>
<evidence type="ECO:0000259" key="4">
    <source>
        <dbReference type="PROSITE" id="PS51379"/>
    </source>
</evidence>
<dbReference type="PROSITE" id="PS51379">
    <property type="entry name" value="4FE4S_FER_2"/>
    <property type="match status" value="2"/>
</dbReference>
<keyword evidence="1" id="KW-0479">Metal-binding</keyword>
<evidence type="ECO:0000256" key="3">
    <source>
        <dbReference type="ARBA" id="ARBA00023014"/>
    </source>
</evidence>
<protein>
    <submittedName>
        <fullName evidence="5">4Fe-4S ferredoxin</fullName>
    </submittedName>
</protein>